<keyword evidence="4" id="KW-0804">Transcription</keyword>
<dbReference type="InterPro" id="IPR058163">
    <property type="entry name" value="LysR-type_TF_proteobact-type"/>
</dbReference>
<proteinExistence type="inferred from homology"/>
<dbReference type="GO" id="GO:0006351">
    <property type="term" value="P:DNA-templated transcription"/>
    <property type="evidence" value="ECO:0007669"/>
    <property type="project" value="TreeGrafter"/>
</dbReference>
<evidence type="ECO:0000256" key="3">
    <source>
        <dbReference type="ARBA" id="ARBA00023125"/>
    </source>
</evidence>
<protein>
    <submittedName>
        <fullName evidence="6">LysR family transcriptional regulator</fullName>
    </submittedName>
</protein>
<name>A0A0W0WYA9_9GAMM</name>
<evidence type="ECO:0000256" key="4">
    <source>
        <dbReference type="ARBA" id="ARBA00023163"/>
    </source>
</evidence>
<comment type="caution">
    <text evidence="6">The sequence shown here is derived from an EMBL/GenBank/DDBJ whole genome shotgun (WGS) entry which is preliminary data.</text>
</comment>
<dbReference type="PANTHER" id="PTHR30537:SF5">
    <property type="entry name" value="HTH-TYPE TRANSCRIPTIONAL ACTIVATOR TTDR-RELATED"/>
    <property type="match status" value="1"/>
</dbReference>
<evidence type="ECO:0000256" key="1">
    <source>
        <dbReference type="ARBA" id="ARBA00009437"/>
    </source>
</evidence>
<dbReference type="PANTHER" id="PTHR30537">
    <property type="entry name" value="HTH-TYPE TRANSCRIPTIONAL REGULATOR"/>
    <property type="match status" value="1"/>
</dbReference>
<dbReference type="Gene3D" id="1.10.10.10">
    <property type="entry name" value="Winged helix-like DNA-binding domain superfamily/Winged helix DNA-binding domain"/>
    <property type="match status" value="1"/>
</dbReference>
<accession>A0A0W0WYA9</accession>
<dbReference type="SUPFAM" id="SSF46785">
    <property type="entry name" value="Winged helix' DNA-binding domain"/>
    <property type="match status" value="1"/>
</dbReference>
<dbReference type="InterPro" id="IPR000847">
    <property type="entry name" value="LysR_HTH_N"/>
</dbReference>
<dbReference type="Gene3D" id="3.40.190.290">
    <property type="match status" value="1"/>
</dbReference>
<dbReference type="FunFam" id="1.10.10.10:FF:000001">
    <property type="entry name" value="LysR family transcriptional regulator"/>
    <property type="match status" value="1"/>
</dbReference>
<dbReference type="InterPro" id="IPR036388">
    <property type="entry name" value="WH-like_DNA-bd_sf"/>
</dbReference>
<dbReference type="GO" id="GO:0003700">
    <property type="term" value="F:DNA-binding transcription factor activity"/>
    <property type="evidence" value="ECO:0007669"/>
    <property type="project" value="InterPro"/>
</dbReference>
<comment type="similarity">
    <text evidence="1">Belongs to the LysR transcriptional regulatory family.</text>
</comment>
<feature type="domain" description="HTH lysR-type" evidence="5">
    <location>
        <begin position="1"/>
        <end position="58"/>
    </location>
</feature>
<dbReference type="CDD" id="cd08422">
    <property type="entry name" value="PBP2_CrgA_like"/>
    <property type="match status" value="1"/>
</dbReference>
<dbReference type="PROSITE" id="PS50931">
    <property type="entry name" value="HTH_LYSR"/>
    <property type="match status" value="1"/>
</dbReference>
<dbReference type="InterPro" id="IPR005119">
    <property type="entry name" value="LysR_subst-bd"/>
</dbReference>
<evidence type="ECO:0000256" key="2">
    <source>
        <dbReference type="ARBA" id="ARBA00023015"/>
    </source>
</evidence>
<dbReference type="RefSeq" id="WP_058388966.1">
    <property type="nucleotide sequence ID" value="NZ_LCUA01000028.1"/>
</dbReference>
<dbReference type="InterPro" id="IPR036390">
    <property type="entry name" value="WH_DNA-bd_sf"/>
</dbReference>
<keyword evidence="2" id="KW-0805">Transcription regulation</keyword>
<dbReference type="PATRIC" id="fig|29423.5.peg.2565"/>
<dbReference type="Pfam" id="PF00126">
    <property type="entry name" value="HTH_1"/>
    <property type="match status" value="1"/>
</dbReference>
<sequence length="298" mass="34222">MDLNDMYYFFTVVEHGSFTKASISLGINKSILSRRISKLEKNLQVKLLYRTTRSLSLTELGQAFYQHCQSIMQESEAAYRTILHVREKPSGRIRISCPTLFSQFQFGQYLIDFMHQYPEIQINLIATERFVDLNQEGIDVAIRFQTYPLTDSSLIAINLGPSEHILVTSPDYLKYNPPVITPQDLPQAKTLFKSRADGALQWSIKHQKTAQQLSITINPLIQSDEWLILKRSALAGLGVTVMPQKYCQPELDSGELIRLLPEWSVPTATLYLIYPSKRYMIPSVRHFIDFMSARLNKP</sequence>
<dbReference type="AlphaFoldDB" id="A0A0W0WYA9"/>
<dbReference type="Proteomes" id="UP000054858">
    <property type="component" value="Unassembled WGS sequence"/>
</dbReference>
<dbReference type="SUPFAM" id="SSF53850">
    <property type="entry name" value="Periplasmic binding protein-like II"/>
    <property type="match status" value="1"/>
</dbReference>
<evidence type="ECO:0000313" key="6">
    <source>
        <dbReference type="EMBL" id="KTD37305.1"/>
    </source>
</evidence>
<organism evidence="6 7">
    <name type="scientific">Legionella oakridgensis</name>
    <dbReference type="NCBI Taxonomy" id="29423"/>
    <lineage>
        <taxon>Bacteria</taxon>
        <taxon>Pseudomonadati</taxon>
        <taxon>Pseudomonadota</taxon>
        <taxon>Gammaproteobacteria</taxon>
        <taxon>Legionellales</taxon>
        <taxon>Legionellaceae</taxon>
        <taxon>Legionella</taxon>
    </lineage>
</organism>
<reference evidence="6 7" key="1">
    <citation type="submission" date="2015-11" db="EMBL/GenBank/DDBJ databases">
        <title>Genomic analysis of 38 Legionella species identifies large and diverse effector repertoires.</title>
        <authorList>
            <person name="Burstein D."/>
            <person name="Amaro F."/>
            <person name="Zusman T."/>
            <person name="Lifshitz Z."/>
            <person name="Cohen O."/>
            <person name="Gilbert J.A."/>
            <person name="Pupko T."/>
            <person name="Shuman H.A."/>
            <person name="Segal G."/>
        </authorList>
    </citation>
    <scope>NUCLEOTIDE SEQUENCE [LARGE SCALE GENOMIC DNA]</scope>
    <source>
        <strain evidence="6 7">Oak Ridge-10</strain>
    </source>
</reference>
<dbReference type="Pfam" id="PF03466">
    <property type="entry name" value="LysR_substrate"/>
    <property type="match status" value="1"/>
</dbReference>
<evidence type="ECO:0000313" key="7">
    <source>
        <dbReference type="Proteomes" id="UP000054858"/>
    </source>
</evidence>
<evidence type="ECO:0000259" key="5">
    <source>
        <dbReference type="PROSITE" id="PS50931"/>
    </source>
</evidence>
<gene>
    <name evidence="6" type="ORF">Loak_2441</name>
</gene>
<dbReference type="GO" id="GO:0043565">
    <property type="term" value="F:sequence-specific DNA binding"/>
    <property type="evidence" value="ECO:0007669"/>
    <property type="project" value="TreeGrafter"/>
</dbReference>
<keyword evidence="3" id="KW-0238">DNA-binding</keyword>
<dbReference type="EMBL" id="LNYP01000031">
    <property type="protein sequence ID" value="KTD37305.1"/>
    <property type="molecule type" value="Genomic_DNA"/>
</dbReference>